<dbReference type="OrthoDB" id="4560597at2"/>
<evidence type="ECO:0000256" key="1">
    <source>
        <dbReference type="SAM" id="MobiDB-lite"/>
    </source>
</evidence>
<reference evidence="2 3" key="1">
    <citation type="submission" date="2018-02" db="EMBL/GenBank/DDBJ databases">
        <title>8 Nocardia nova and 1 Nocardia cyriacigeorgica strain used for evolution to TMP-SMX.</title>
        <authorList>
            <person name="Mehta H."/>
            <person name="Weng J."/>
            <person name="Shamoo Y."/>
        </authorList>
    </citation>
    <scope>NUCLEOTIDE SEQUENCE [LARGE SCALE GENOMIC DNA]</scope>
    <source>
        <strain evidence="2 3">MDA3139</strain>
    </source>
</reference>
<proteinExistence type="predicted"/>
<dbReference type="EMBL" id="PSZC01000017">
    <property type="protein sequence ID" value="PPJ35956.1"/>
    <property type="molecule type" value="Genomic_DNA"/>
</dbReference>
<evidence type="ECO:0000313" key="3">
    <source>
        <dbReference type="Proteomes" id="UP000239874"/>
    </source>
</evidence>
<dbReference type="RefSeq" id="WP_104375075.1">
    <property type="nucleotide sequence ID" value="NZ_PSZC01000017.1"/>
</dbReference>
<organism evidence="2 3">
    <name type="scientific">Nocardia nova</name>
    <dbReference type="NCBI Taxonomy" id="37330"/>
    <lineage>
        <taxon>Bacteria</taxon>
        <taxon>Bacillati</taxon>
        <taxon>Actinomycetota</taxon>
        <taxon>Actinomycetes</taxon>
        <taxon>Mycobacteriales</taxon>
        <taxon>Nocardiaceae</taxon>
        <taxon>Nocardia</taxon>
    </lineage>
</organism>
<dbReference type="AlphaFoldDB" id="A0A2S6AL65"/>
<dbReference type="Proteomes" id="UP000239874">
    <property type="component" value="Unassembled WGS sequence"/>
</dbReference>
<name>A0A2S6AL65_9NOCA</name>
<comment type="caution">
    <text evidence="2">The sequence shown here is derived from an EMBL/GenBank/DDBJ whole genome shotgun (WGS) entry which is preliminary data.</text>
</comment>
<evidence type="ECO:0000313" key="2">
    <source>
        <dbReference type="EMBL" id="PPJ35956.1"/>
    </source>
</evidence>
<protein>
    <submittedName>
        <fullName evidence="2">Uncharacterized protein</fullName>
    </submittedName>
</protein>
<feature type="compositionally biased region" description="Basic and acidic residues" evidence="1">
    <location>
        <begin position="83"/>
        <end position="97"/>
    </location>
</feature>
<feature type="region of interest" description="Disordered" evidence="1">
    <location>
        <begin position="77"/>
        <end position="97"/>
    </location>
</feature>
<accession>A0A2S6AL65</accession>
<gene>
    <name evidence="2" type="ORF">C5E45_22930</name>
</gene>
<sequence length="97" mass="11047">MAKRVGRFTFFSREETEARGLVPSEEELARADEIFAEFNERRRNAPPEPARSPSLGLGEKWGVDSFIGTEFEGWTRDASGQWYDKDGQPVAHDRDAQ</sequence>
<feature type="region of interest" description="Disordered" evidence="1">
    <location>
        <begin position="40"/>
        <end position="59"/>
    </location>
</feature>